<dbReference type="GO" id="GO:0006508">
    <property type="term" value="P:proteolysis"/>
    <property type="evidence" value="ECO:0007669"/>
    <property type="project" value="UniProtKB-KW"/>
</dbReference>
<proteinExistence type="inferred from homology"/>
<evidence type="ECO:0000256" key="3">
    <source>
        <dbReference type="ARBA" id="ARBA00022801"/>
    </source>
</evidence>
<sequence length="415" mass="44163">MRTIKVLGMTLMSFVTVFSLWGSVVGATSASASEKVRVWIQTDHLDKQGLMKKYGKRWDFREKGFTTDVTRQQFEQLKERKDIQIREVHKVYALGKVSAKATRTSTPSDPTPWGIEAIYNDSSISATNGGAGIRVAVLDTGVYTDHVDLVSNVEQCKDFTAPTGFKNGVCEDKNGHGTHVAGTILANGGADGKGIYGVSPASKLWAYKVLGNSGFGYSDDIANAIRHAADEGKRLGVHVVISMSLGSSAKDSLIADAVTYAYNNGALVVAAAGNDGPNPDTIGYPGGLVDAIAVAALENVQENGNYRVADFSSRGNPNTDGDYVIQERDVEVSAPGRAIESTWKNGGYNTISGTSMATPHISGLAAKIWAENPSWSNGNLRAEIQTRAKNNDINGGLYADTGDDIASGFGFPRVK</sequence>
<dbReference type="STRING" id="1173111.SAMN05444955_106160"/>
<organism evidence="8 9">
    <name type="scientific">Lihuaxuella thermophila</name>
    <dbReference type="NCBI Taxonomy" id="1173111"/>
    <lineage>
        <taxon>Bacteria</taxon>
        <taxon>Bacillati</taxon>
        <taxon>Bacillota</taxon>
        <taxon>Bacilli</taxon>
        <taxon>Bacillales</taxon>
        <taxon>Thermoactinomycetaceae</taxon>
        <taxon>Lihuaxuella</taxon>
    </lineage>
</organism>
<keyword evidence="4 5" id="KW-0720">Serine protease</keyword>
<evidence type="ECO:0000256" key="2">
    <source>
        <dbReference type="ARBA" id="ARBA00022670"/>
    </source>
</evidence>
<dbReference type="Pfam" id="PF00082">
    <property type="entry name" value="Peptidase_S8"/>
    <property type="match status" value="1"/>
</dbReference>
<dbReference type="PANTHER" id="PTHR43806">
    <property type="entry name" value="PEPTIDASE S8"/>
    <property type="match status" value="1"/>
</dbReference>
<dbReference type="InterPro" id="IPR000209">
    <property type="entry name" value="Peptidase_S8/S53_dom"/>
</dbReference>
<dbReference type="Proteomes" id="UP000199695">
    <property type="component" value="Unassembled WGS sequence"/>
</dbReference>
<gene>
    <name evidence="8" type="ORF">SAMN05444955_106160</name>
</gene>
<dbReference type="InterPro" id="IPR023827">
    <property type="entry name" value="Peptidase_S8_Asp-AS"/>
</dbReference>
<dbReference type="InterPro" id="IPR022398">
    <property type="entry name" value="Peptidase_S8_His-AS"/>
</dbReference>
<dbReference type="PRINTS" id="PR00723">
    <property type="entry name" value="SUBTILISIN"/>
</dbReference>
<reference evidence="8 9" key="1">
    <citation type="submission" date="2016-10" db="EMBL/GenBank/DDBJ databases">
        <authorList>
            <person name="de Groot N.N."/>
        </authorList>
    </citation>
    <scope>NUCLEOTIDE SEQUENCE [LARGE SCALE GENOMIC DNA]</scope>
    <source>
        <strain evidence="8 9">DSM 46701</strain>
    </source>
</reference>
<evidence type="ECO:0000259" key="7">
    <source>
        <dbReference type="Pfam" id="PF00082"/>
    </source>
</evidence>
<dbReference type="InterPro" id="IPR023828">
    <property type="entry name" value="Peptidase_S8_Ser-AS"/>
</dbReference>
<evidence type="ECO:0000313" key="9">
    <source>
        <dbReference type="Proteomes" id="UP000199695"/>
    </source>
</evidence>
<dbReference type="PANTHER" id="PTHR43806:SF11">
    <property type="entry name" value="CEREVISIN-RELATED"/>
    <property type="match status" value="1"/>
</dbReference>
<feature type="domain" description="Peptidase S8/S53" evidence="7">
    <location>
        <begin position="130"/>
        <end position="391"/>
    </location>
</feature>
<evidence type="ECO:0000256" key="4">
    <source>
        <dbReference type="ARBA" id="ARBA00022825"/>
    </source>
</evidence>
<comment type="similarity">
    <text evidence="1 5 6">Belongs to the peptidase S8 family.</text>
</comment>
<protein>
    <submittedName>
        <fullName evidence="8">Subtilisin</fullName>
    </submittedName>
</protein>
<keyword evidence="2 5" id="KW-0645">Protease</keyword>
<keyword evidence="9" id="KW-1185">Reference proteome</keyword>
<dbReference type="PROSITE" id="PS51892">
    <property type="entry name" value="SUBTILASE"/>
    <property type="match status" value="1"/>
</dbReference>
<dbReference type="InterPro" id="IPR036852">
    <property type="entry name" value="Peptidase_S8/S53_dom_sf"/>
</dbReference>
<dbReference type="InterPro" id="IPR050131">
    <property type="entry name" value="Peptidase_S8_subtilisin-like"/>
</dbReference>
<name>A0A1H8E8H6_9BACL</name>
<evidence type="ECO:0000313" key="8">
    <source>
        <dbReference type="EMBL" id="SEN15157.1"/>
    </source>
</evidence>
<accession>A0A1H8E8H6</accession>
<keyword evidence="3 5" id="KW-0378">Hydrolase</keyword>
<dbReference type="PROSITE" id="PS00138">
    <property type="entry name" value="SUBTILASE_SER"/>
    <property type="match status" value="1"/>
</dbReference>
<evidence type="ECO:0000256" key="1">
    <source>
        <dbReference type="ARBA" id="ARBA00011073"/>
    </source>
</evidence>
<dbReference type="AlphaFoldDB" id="A0A1H8E8H6"/>
<dbReference type="PROSITE" id="PS00136">
    <property type="entry name" value="SUBTILASE_ASP"/>
    <property type="match status" value="1"/>
</dbReference>
<feature type="active site" description="Charge relay system" evidence="5">
    <location>
        <position position="355"/>
    </location>
</feature>
<evidence type="ECO:0000256" key="6">
    <source>
        <dbReference type="RuleBase" id="RU003355"/>
    </source>
</evidence>
<feature type="active site" description="Charge relay system" evidence="5">
    <location>
        <position position="139"/>
    </location>
</feature>
<evidence type="ECO:0000256" key="5">
    <source>
        <dbReference type="PROSITE-ProRule" id="PRU01240"/>
    </source>
</evidence>
<dbReference type="EMBL" id="FOCQ01000006">
    <property type="protein sequence ID" value="SEN15157.1"/>
    <property type="molecule type" value="Genomic_DNA"/>
</dbReference>
<feature type="active site" description="Charge relay system" evidence="5">
    <location>
        <position position="176"/>
    </location>
</feature>
<dbReference type="SUPFAM" id="SSF52743">
    <property type="entry name" value="Subtilisin-like"/>
    <property type="match status" value="1"/>
</dbReference>
<dbReference type="Gene3D" id="3.40.50.200">
    <property type="entry name" value="Peptidase S8/S53 domain"/>
    <property type="match status" value="1"/>
</dbReference>
<dbReference type="GO" id="GO:0004252">
    <property type="term" value="F:serine-type endopeptidase activity"/>
    <property type="evidence" value="ECO:0007669"/>
    <property type="project" value="UniProtKB-UniRule"/>
</dbReference>
<dbReference type="InterPro" id="IPR015500">
    <property type="entry name" value="Peptidase_S8_subtilisin-rel"/>
</dbReference>
<dbReference type="PROSITE" id="PS00137">
    <property type="entry name" value="SUBTILASE_HIS"/>
    <property type="match status" value="1"/>
</dbReference>